<feature type="compositionally biased region" description="Basic and acidic residues" evidence="7">
    <location>
        <begin position="269"/>
        <end position="293"/>
    </location>
</feature>
<feature type="region of interest" description="Disordered" evidence="7">
    <location>
        <begin position="1"/>
        <end position="68"/>
    </location>
</feature>
<sequence>MDSEDTNNDQSSTNGNQQSADNNQLNADEDREAIDVKEVTSIDTHKNGKHTSLSKDGEKDGNGNRNDEEKYVESEFTKKYAYLVPSNDSVYGIHSYCQDYTGYQGYFDYSALQYGTTPYNLYTATFAGSDNSNDNNGISNNSNEYNDDYFNSHFDREECSIQRKLDDVREEILQEDENVDEGDRHFFNHSPMDCDKEVSYSIPENGSDSETRKRQHPEEVNEYEPLRKKSDIGVDGSHTSTLLEINDIEYLGVDEDKEKRRKSGKKHKSTDSRTDENKRISSGETGKNKEKPIDIGNKLSQEMDISSILGTDISMGVSAAKTKAPEEIAKEPETRKDMLKLKSSKKILPKPRIKVFVSKDSKDSSGGDNGVQYCDEKKTLIKISGAKIGIIDRKKLYLQLFNGLKQQGVNEEDARKLATKKEYNCALEAADTSKYKSKCYNEIMKIKKRDCSPFVDKNAKKLEFSDVDVRKFHEYLQEYILTEEQLKDNDYPRRNLESGEVCVYEEKGTLSQKSYYAPPNENQRVCCRCSKIFQVSSSSFEPTKKEVICIYHSEKLMYDFARRNTNDKTFNCCGGSNDTVGCKEGDEHVTITQPHSNLKLFKETPHPLENDNVNGVYALDCEMILTVAGQDVARVTVVDMNCQVVYDQLVKPKYRVTDYRTQYSGITEQLLKTNSLPLEEVQEKLFEMFNKDTILIGHSLNCDLEALKLIHKNVVDTSVTFPHRNPQFKNPLRKLAKLYINMDIQDAHTGHDSAEDAIAAMRLLIAKYQGKI</sequence>
<dbReference type="FunFam" id="3.30.420.10:FF:000031">
    <property type="entry name" value="RNA exonuclease 1"/>
    <property type="match status" value="1"/>
</dbReference>
<evidence type="ECO:0000256" key="5">
    <source>
        <dbReference type="ARBA" id="ARBA00022839"/>
    </source>
</evidence>
<evidence type="ECO:0000256" key="3">
    <source>
        <dbReference type="ARBA" id="ARBA00022722"/>
    </source>
</evidence>
<dbReference type="AlphaFoldDB" id="A0A0K0EVF6"/>
<evidence type="ECO:0000256" key="6">
    <source>
        <dbReference type="ARBA" id="ARBA00023242"/>
    </source>
</evidence>
<evidence type="ECO:0000256" key="4">
    <source>
        <dbReference type="ARBA" id="ARBA00022801"/>
    </source>
</evidence>
<keyword evidence="5" id="KW-0269">Exonuclease</keyword>
<dbReference type="InterPro" id="IPR034922">
    <property type="entry name" value="REX1-like_exo"/>
</dbReference>
<keyword evidence="4" id="KW-0378">Hydrolase</keyword>
<dbReference type="GO" id="GO:0004527">
    <property type="term" value="F:exonuclease activity"/>
    <property type="evidence" value="ECO:0007669"/>
    <property type="project" value="UniProtKB-KW"/>
</dbReference>
<evidence type="ECO:0000259" key="8">
    <source>
        <dbReference type="SMART" id="SM00479"/>
    </source>
</evidence>
<feature type="region of interest" description="Disordered" evidence="7">
    <location>
        <begin position="176"/>
        <end position="237"/>
    </location>
</feature>
<dbReference type="InterPro" id="IPR036397">
    <property type="entry name" value="RNaseH_sf"/>
</dbReference>
<dbReference type="Proteomes" id="UP000035680">
    <property type="component" value="Unassembled WGS sequence"/>
</dbReference>
<evidence type="ECO:0000256" key="1">
    <source>
        <dbReference type="ARBA" id="ARBA00004123"/>
    </source>
</evidence>
<feature type="compositionally biased region" description="Basic and acidic residues" evidence="7">
    <location>
        <begin position="181"/>
        <end position="198"/>
    </location>
</feature>
<dbReference type="SUPFAM" id="SSF53098">
    <property type="entry name" value="Ribonuclease H-like"/>
    <property type="match status" value="1"/>
</dbReference>
<dbReference type="STRING" id="75913.A0A0K0EVF6"/>
<evidence type="ECO:0000313" key="10">
    <source>
        <dbReference type="WBParaSite" id="SVE_0050600.1"/>
    </source>
</evidence>
<dbReference type="GO" id="GO:0003676">
    <property type="term" value="F:nucleic acid binding"/>
    <property type="evidence" value="ECO:0007669"/>
    <property type="project" value="InterPro"/>
</dbReference>
<proteinExistence type="inferred from homology"/>
<keyword evidence="3" id="KW-0540">Nuclease</keyword>
<feature type="domain" description="Exonuclease" evidence="8">
    <location>
        <begin position="615"/>
        <end position="772"/>
    </location>
</feature>
<feature type="compositionally biased region" description="Basic and acidic residues" evidence="7">
    <location>
        <begin position="53"/>
        <end position="68"/>
    </location>
</feature>
<reference evidence="10" key="2">
    <citation type="submission" date="2015-08" db="UniProtKB">
        <authorList>
            <consortium name="WormBaseParasite"/>
        </authorList>
    </citation>
    <scope>IDENTIFICATION</scope>
</reference>
<dbReference type="Gene3D" id="3.30.420.10">
    <property type="entry name" value="Ribonuclease H-like superfamily/Ribonuclease H"/>
    <property type="match status" value="1"/>
</dbReference>
<accession>A0A0K0EVF6</accession>
<feature type="compositionally biased region" description="Basic and acidic residues" evidence="7">
    <location>
        <begin position="209"/>
        <end position="232"/>
    </location>
</feature>
<feature type="compositionally biased region" description="Basic and acidic residues" evidence="7">
    <location>
        <begin position="33"/>
        <end position="46"/>
    </location>
</feature>
<comment type="subcellular location">
    <subcellularLocation>
        <location evidence="1">Nucleus</location>
    </subcellularLocation>
</comment>
<dbReference type="GO" id="GO:0005634">
    <property type="term" value="C:nucleus"/>
    <property type="evidence" value="ECO:0007669"/>
    <property type="project" value="UniProtKB-SubCell"/>
</dbReference>
<dbReference type="Pfam" id="PF00929">
    <property type="entry name" value="RNase_T"/>
    <property type="match status" value="1"/>
</dbReference>
<name>A0A0K0EVF6_STRVS</name>
<organism evidence="9 10">
    <name type="scientific">Strongyloides venezuelensis</name>
    <name type="common">Threadworm</name>
    <dbReference type="NCBI Taxonomy" id="75913"/>
    <lineage>
        <taxon>Eukaryota</taxon>
        <taxon>Metazoa</taxon>
        <taxon>Ecdysozoa</taxon>
        <taxon>Nematoda</taxon>
        <taxon>Chromadorea</taxon>
        <taxon>Rhabditida</taxon>
        <taxon>Tylenchina</taxon>
        <taxon>Panagrolaimomorpha</taxon>
        <taxon>Strongyloidoidea</taxon>
        <taxon>Strongyloididae</taxon>
        <taxon>Strongyloides</taxon>
    </lineage>
</organism>
<keyword evidence="6" id="KW-0539">Nucleus</keyword>
<dbReference type="SMART" id="SM00479">
    <property type="entry name" value="EXOIII"/>
    <property type="match status" value="1"/>
</dbReference>
<protein>
    <submittedName>
        <fullName evidence="10">Exonuclease domain-containing protein</fullName>
    </submittedName>
</protein>
<evidence type="ECO:0000256" key="7">
    <source>
        <dbReference type="SAM" id="MobiDB-lite"/>
    </source>
</evidence>
<evidence type="ECO:0000313" key="9">
    <source>
        <dbReference type="Proteomes" id="UP000035680"/>
    </source>
</evidence>
<dbReference type="InterPro" id="IPR047021">
    <property type="entry name" value="REXO1/3/4-like"/>
</dbReference>
<dbReference type="CDD" id="cd06145">
    <property type="entry name" value="REX1_like"/>
    <property type="match status" value="1"/>
</dbReference>
<dbReference type="InterPro" id="IPR012337">
    <property type="entry name" value="RNaseH-like_sf"/>
</dbReference>
<comment type="similarity">
    <text evidence="2">Belongs to the REXO1/REXO3 family.</text>
</comment>
<dbReference type="GO" id="GO:0010629">
    <property type="term" value="P:negative regulation of gene expression"/>
    <property type="evidence" value="ECO:0007669"/>
    <property type="project" value="UniProtKB-ARBA"/>
</dbReference>
<feature type="compositionally biased region" description="Basic residues" evidence="7">
    <location>
        <begin position="259"/>
        <end position="268"/>
    </location>
</feature>
<dbReference type="InterPro" id="IPR013520">
    <property type="entry name" value="Ribonucl_H"/>
</dbReference>
<feature type="region of interest" description="Disordered" evidence="7">
    <location>
        <begin position="256"/>
        <end position="295"/>
    </location>
</feature>
<dbReference type="PANTHER" id="PTHR12801">
    <property type="entry name" value="RNA EXONUCLEASE REXO1 / RECO3 FAMILY MEMBER-RELATED"/>
    <property type="match status" value="1"/>
</dbReference>
<feature type="compositionally biased region" description="Polar residues" evidence="7">
    <location>
        <begin position="8"/>
        <end position="26"/>
    </location>
</feature>
<dbReference type="WBParaSite" id="SVE_0050600.1">
    <property type="protein sequence ID" value="SVE_0050600.1"/>
    <property type="gene ID" value="SVE_0050600"/>
</dbReference>
<dbReference type="PANTHER" id="PTHR12801:SF115">
    <property type="entry name" value="FI18136P1-RELATED"/>
    <property type="match status" value="1"/>
</dbReference>
<reference evidence="9" key="1">
    <citation type="submission" date="2014-07" db="EMBL/GenBank/DDBJ databases">
        <authorList>
            <person name="Martin A.A"/>
            <person name="De Silva N."/>
        </authorList>
    </citation>
    <scope>NUCLEOTIDE SEQUENCE</scope>
</reference>
<keyword evidence="9" id="KW-1185">Reference proteome</keyword>
<evidence type="ECO:0000256" key="2">
    <source>
        <dbReference type="ARBA" id="ARBA00006357"/>
    </source>
</evidence>